<proteinExistence type="predicted"/>
<sequence length="168" mass="19027">MDLLRPVPAALMDEAKRREIAARREAMRGRIGREEQRAALWGDDEKLAAAGTPFRLRYRDEEDRPDWRGGLVPAGLFHLEWDSVAHAHETVFENERPAFARAALAARIGPDDLFWVVPGNGLAPIIEISRAGFDLHAEMLMELGSEMWLSGAPDWLIEFRKWDVRIAG</sequence>
<protein>
    <submittedName>
        <fullName evidence="1">Uncharacterized protein</fullName>
    </submittedName>
</protein>
<gene>
    <name evidence="1" type="ORF">HNP52_001071</name>
</gene>
<dbReference type="Proteomes" id="UP000575241">
    <property type="component" value="Unassembled WGS sequence"/>
</dbReference>
<dbReference type="AlphaFoldDB" id="A0A7W7K099"/>
<comment type="caution">
    <text evidence="1">The sequence shown here is derived from an EMBL/GenBank/DDBJ whole genome shotgun (WGS) entry which is preliminary data.</text>
</comment>
<name>A0A7W7K099_9SPHN</name>
<dbReference type="EMBL" id="JACHLN010000001">
    <property type="protein sequence ID" value="MBB4838020.1"/>
    <property type="molecule type" value="Genomic_DNA"/>
</dbReference>
<keyword evidence="2" id="KW-1185">Reference proteome</keyword>
<reference evidence="1 2" key="1">
    <citation type="submission" date="2020-08" db="EMBL/GenBank/DDBJ databases">
        <title>Functional genomics of gut bacteria from endangered species of beetles.</title>
        <authorList>
            <person name="Carlos-Shanley C."/>
        </authorList>
    </citation>
    <scope>NUCLEOTIDE SEQUENCE [LARGE SCALE GENOMIC DNA]</scope>
    <source>
        <strain evidence="1 2">S00224</strain>
    </source>
</reference>
<organism evidence="1 2">
    <name type="scientific">Sphingomonas kyeonggiensis</name>
    <dbReference type="NCBI Taxonomy" id="1268553"/>
    <lineage>
        <taxon>Bacteria</taxon>
        <taxon>Pseudomonadati</taxon>
        <taxon>Pseudomonadota</taxon>
        <taxon>Alphaproteobacteria</taxon>
        <taxon>Sphingomonadales</taxon>
        <taxon>Sphingomonadaceae</taxon>
        <taxon>Sphingomonas</taxon>
    </lineage>
</organism>
<accession>A0A7W7K099</accession>
<evidence type="ECO:0000313" key="1">
    <source>
        <dbReference type="EMBL" id="MBB4838020.1"/>
    </source>
</evidence>
<dbReference type="RefSeq" id="WP_184163480.1">
    <property type="nucleotide sequence ID" value="NZ_JACHLN010000001.1"/>
</dbReference>
<evidence type="ECO:0000313" key="2">
    <source>
        <dbReference type="Proteomes" id="UP000575241"/>
    </source>
</evidence>